<dbReference type="Proteomes" id="UP000308199">
    <property type="component" value="Unassembled WGS sequence"/>
</dbReference>
<dbReference type="AlphaFoldDB" id="A0A4S4LK44"/>
<protein>
    <submittedName>
        <fullName evidence="1">Uncharacterized protein</fullName>
    </submittedName>
</protein>
<gene>
    <name evidence="1" type="ORF">EW145_g480</name>
</gene>
<sequence length="822" mass="90320">MSATVVDPFLLASYPFPSDKKTSTRKPVVSNDYPHIFASHSAVPKREDGQVTLAVHGDGIHVFDLADLHPVSSHTLGPSTRFASAPATLVTSEDGKSFRRTYVAIQEAQDIGAQDAGKVIWSWKEEINGEIGSSQDKNSCILAHDAAYILVPQNLNSVITVSRNGRLTFADLDLNMLKSWSPNIDAHTITNLFAFPRLDCSFISAGVPPIGTVLIVFTTQGKELFVQIIALGREGEIVALSPQTIPVESSENVIDISCDASGHLSILESSGLWSPFRVDIRDGGMMISSTSKPLHLKGLHFIKSKSRDGHVSLLSLGSSYVLLAGLTVSLEIYLLLWDIQFGVLLHSLEVPFPSTLQKTPLISVSLVKGNSTQVLLVLSPRNHEIGRLRSSVLVVPFTVPQSSTIASAMGRAVKSAPWLISDRQAMVTDDVGTSPFETKEKQRLLTNLQDAVEEERIEDAENLFFSWANRKDEKVKGKTTLPSAMDDGEIELFSAEVGGPSPSKSHEAKKLPARRTFDHAFVTRVLQIILHPENLSAKSYSHKICRYLLSRNLISNSMVDGGLLNALTQRNDWETIRECFSHVIDIPESESLHALHTVIKLERARSAPDEDAMAINQPKGQGHHSQQKSPSINSFLACVIEYPASQLAWRKALRDYFADIDYLMALLVVLDGWLQVHEAKGLSLELGEVSINEHGVPVAKSNSVPRKVIRTKGEGLLPALENILSFLQAILDSSFLILLQNPQAHVLLQRLATDITPHAAVSDVLESLRGPLAPFAKAQSKALADVRAGKRKDEVDWRKRRKQTQEQTAINLGPYQVEELVF</sequence>
<accession>A0A4S4LK44</accession>
<proteinExistence type="predicted"/>
<reference evidence="1 2" key="1">
    <citation type="submission" date="2019-02" db="EMBL/GenBank/DDBJ databases">
        <title>Genome sequencing of the rare red list fungi Phellinidium pouzarii.</title>
        <authorList>
            <person name="Buettner E."/>
            <person name="Kellner H."/>
        </authorList>
    </citation>
    <scope>NUCLEOTIDE SEQUENCE [LARGE SCALE GENOMIC DNA]</scope>
    <source>
        <strain evidence="1 2">DSM 108285</strain>
    </source>
</reference>
<comment type="caution">
    <text evidence="1">The sequence shown here is derived from an EMBL/GenBank/DDBJ whole genome shotgun (WGS) entry which is preliminary data.</text>
</comment>
<dbReference type="GO" id="GO:0030490">
    <property type="term" value="P:maturation of SSU-rRNA"/>
    <property type="evidence" value="ECO:0007669"/>
    <property type="project" value="InterPro"/>
</dbReference>
<evidence type="ECO:0000313" key="2">
    <source>
        <dbReference type="Proteomes" id="UP000308199"/>
    </source>
</evidence>
<dbReference type="EMBL" id="SGPK01000009">
    <property type="protein sequence ID" value="THH11741.1"/>
    <property type="molecule type" value="Genomic_DNA"/>
</dbReference>
<keyword evidence="2" id="KW-1185">Reference proteome</keyword>
<evidence type="ECO:0000313" key="1">
    <source>
        <dbReference type="EMBL" id="THH11741.1"/>
    </source>
</evidence>
<dbReference type="OrthoDB" id="4349954at2759"/>
<dbReference type="GO" id="GO:0005730">
    <property type="term" value="C:nucleolus"/>
    <property type="evidence" value="ECO:0007669"/>
    <property type="project" value="TreeGrafter"/>
</dbReference>
<name>A0A4S4LK44_9AGAM</name>
<dbReference type="PANTHER" id="PTHR15633:SF2">
    <property type="entry name" value="NUCLEOLAR PROTEIN 11"/>
    <property type="match status" value="1"/>
</dbReference>
<dbReference type="InterPro" id="IPR042859">
    <property type="entry name" value="NOL11"/>
</dbReference>
<organism evidence="1 2">
    <name type="scientific">Phellinidium pouzarii</name>
    <dbReference type="NCBI Taxonomy" id="167371"/>
    <lineage>
        <taxon>Eukaryota</taxon>
        <taxon>Fungi</taxon>
        <taxon>Dikarya</taxon>
        <taxon>Basidiomycota</taxon>
        <taxon>Agaricomycotina</taxon>
        <taxon>Agaricomycetes</taxon>
        <taxon>Hymenochaetales</taxon>
        <taxon>Hymenochaetaceae</taxon>
        <taxon>Phellinidium</taxon>
    </lineage>
</organism>
<dbReference type="PANTHER" id="PTHR15633">
    <property type="entry name" value="NUCLEOLAR PROTEIN 11"/>
    <property type="match status" value="1"/>
</dbReference>
<dbReference type="GO" id="GO:0003723">
    <property type="term" value="F:RNA binding"/>
    <property type="evidence" value="ECO:0007669"/>
    <property type="project" value="TreeGrafter"/>
</dbReference>